<evidence type="ECO:0000313" key="5">
    <source>
        <dbReference type="EMBL" id="CAF0816809.1"/>
    </source>
</evidence>
<feature type="compositionally biased region" description="Low complexity" evidence="4">
    <location>
        <begin position="66"/>
        <end position="83"/>
    </location>
</feature>
<name>A0A813TSQ7_9BILA</name>
<dbReference type="InterPro" id="IPR012918">
    <property type="entry name" value="RTP801-like"/>
</dbReference>
<dbReference type="Proteomes" id="UP000663879">
    <property type="component" value="Unassembled WGS sequence"/>
</dbReference>
<dbReference type="GO" id="GO:0005737">
    <property type="term" value="C:cytoplasm"/>
    <property type="evidence" value="ECO:0007669"/>
    <property type="project" value="UniProtKB-SubCell"/>
</dbReference>
<dbReference type="InterPro" id="IPR038281">
    <property type="entry name" value="RTP801-like_C_sf"/>
</dbReference>
<dbReference type="Gene3D" id="3.90.470.40">
    <property type="entry name" value="RTP801-like"/>
    <property type="match status" value="1"/>
</dbReference>
<sequence length="267" mass="30989">MKNRYSSIESMKTKNDDYYINSKKDLIIRLKYPKTEPKEIYDLDYLTLFKSGSYPLNDSCSIRSNGSSNFSNSSSTSLNTSGSKLDNVSRSDESFTFQDFVSSILNNENKEYHNLIIQDIARLIELKFREFKKKFSSQKNLQQILNTSSIYLNTDSDLFIKIAECVFQQASEEPNGILGAKLKLNLMYDDDKFLCISDSFPYDSTTLPTSEIIVNLKYNNNKRNGDSNNVGNFGFIKKCLKYFHSKYYQHVFVIDSKDFDIFKNRLY</sequence>
<keyword evidence="3" id="KW-0963">Cytoplasm</keyword>
<evidence type="ECO:0000313" key="6">
    <source>
        <dbReference type="Proteomes" id="UP000663879"/>
    </source>
</evidence>
<comment type="similarity">
    <text evidence="2">Belongs to the DDIT4 family.</text>
</comment>
<feature type="region of interest" description="Disordered" evidence="4">
    <location>
        <begin position="66"/>
        <end position="86"/>
    </location>
</feature>
<dbReference type="AlphaFoldDB" id="A0A813TSQ7"/>
<proteinExistence type="inferred from homology"/>
<evidence type="ECO:0000256" key="3">
    <source>
        <dbReference type="ARBA" id="ARBA00022490"/>
    </source>
</evidence>
<keyword evidence="6" id="KW-1185">Reference proteome</keyword>
<protein>
    <submittedName>
        <fullName evidence="5">Uncharacterized protein</fullName>
    </submittedName>
</protein>
<evidence type="ECO:0000256" key="1">
    <source>
        <dbReference type="ARBA" id="ARBA00004496"/>
    </source>
</evidence>
<comment type="subcellular location">
    <subcellularLocation>
        <location evidence="1">Cytoplasm</location>
    </subcellularLocation>
</comment>
<accession>A0A813TSQ7</accession>
<reference evidence="5" key="1">
    <citation type="submission" date="2021-02" db="EMBL/GenBank/DDBJ databases">
        <authorList>
            <person name="Nowell W R."/>
        </authorList>
    </citation>
    <scope>NUCLEOTIDE SEQUENCE</scope>
    <source>
        <strain evidence="5">Ploen Becks lab</strain>
    </source>
</reference>
<evidence type="ECO:0000256" key="4">
    <source>
        <dbReference type="SAM" id="MobiDB-lite"/>
    </source>
</evidence>
<evidence type="ECO:0000256" key="2">
    <source>
        <dbReference type="ARBA" id="ARBA00010670"/>
    </source>
</evidence>
<dbReference type="Pfam" id="PF07809">
    <property type="entry name" value="RTP801_C"/>
    <property type="match status" value="1"/>
</dbReference>
<organism evidence="5 6">
    <name type="scientific">Brachionus calyciflorus</name>
    <dbReference type="NCBI Taxonomy" id="104777"/>
    <lineage>
        <taxon>Eukaryota</taxon>
        <taxon>Metazoa</taxon>
        <taxon>Spiralia</taxon>
        <taxon>Gnathifera</taxon>
        <taxon>Rotifera</taxon>
        <taxon>Eurotatoria</taxon>
        <taxon>Monogononta</taxon>
        <taxon>Pseudotrocha</taxon>
        <taxon>Ploima</taxon>
        <taxon>Brachionidae</taxon>
        <taxon>Brachionus</taxon>
    </lineage>
</organism>
<comment type="caution">
    <text evidence="5">The sequence shown here is derived from an EMBL/GenBank/DDBJ whole genome shotgun (WGS) entry which is preliminary data.</text>
</comment>
<dbReference type="OrthoDB" id="10394199at2759"/>
<dbReference type="EMBL" id="CAJNOC010000916">
    <property type="protein sequence ID" value="CAF0816809.1"/>
    <property type="molecule type" value="Genomic_DNA"/>
</dbReference>
<gene>
    <name evidence="5" type="ORF">OXX778_LOCUS7255</name>
</gene>
<dbReference type="GO" id="GO:0009968">
    <property type="term" value="P:negative regulation of signal transduction"/>
    <property type="evidence" value="ECO:0007669"/>
    <property type="project" value="InterPro"/>
</dbReference>